<dbReference type="EMBL" id="WWBZ02000082">
    <property type="protein sequence ID" value="KAF4300965.1"/>
    <property type="molecule type" value="Genomic_DNA"/>
</dbReference>
<organism evidence="1 3">
    <name type="scientific">Botryosphaeria dothidea</name>
    <dbReference type="NCBI Taxonomy" id="55169"/>
    <lineage>
        <taxon>Eukaryota</taxon>
        <taxon>Fungi</taxon>
        <taxon>Dikarya</taxon>
        <taxon>Ascomycota</taxon>
        <taxon>Pezizomycotina</taxon>
        <taxon>Dothideomycetes</taxon>
        <taxon>Dothideomycetes incertae sedis</taxon>
        <taxon>Botryosphaeriales</taxon>
        <taxon>Botryosphaeriaceae</taxon>
        <taxon>Botryosphaeria</taxon>
    </lineage>
</organism>
<proteinExistence type="predicted"/>
<dbReference type="OrthoDB" id="5273928at2759"/>
<dbReference type="EMBL" id="WWBZ02000040">
    <property type="protein sequence ID" value="KAF4305459.1"/>
    <property type="molecule type" value="Genomic_DNA"/>
</dbReference>
<sequence>MHSMAPSWVTATTGSVSDLVNFRNFESVGAACLEQIALRSVLLQLDNLDHQTLACVPWVIGKKIWAHVRHFRLDSLRTWRLFVRAYPEERDAFQETRKVPLLNSQAQYKFDEIVKQITAPKFEWITNLVLQDPDLSKADWGKLVHVQNLGVLFIIGPESTASSLDDRVVRGWGGAAEENNAFPRLRATFFICQMWITERSLHHLRKLPALTLCNLTGCDVDLIEARDSGWRHRSGDEVSHELNIEWAFSANPHDAMRAYYRRATSPSLSPKKAELNEEPVLSVYKRTTESPITSKCNTNWFLRNVHPTNHGQVMKEAQATTKPPKKKRKLRTAKERNLENVLGGFGM</sequence>
<keyword evidence="3" id="KW-1185">Reference proteome</keyword>
<evidence type="ECO:0000313" key="2">
    <source>
        <dbReference type="EMBL" id="KAF4305459.1"/>
    </source>
</evidence>
<gene>
    <name evidence="2" type="ORF">GTA08_BOTSDO06863</name>
    <name evidence="1" type="ORF">GTA08_BOTSDO11058</name>
</gene>
<comment type="caution">
    <text evidence="1">The sequence shown here is derived from an EMBL/GenBank/DDBJ whole genome shotgun (WGS) entry which is preliminary data.</text>
</comment>
<evidence type="ECO:0000313" key="3">
    <source>
        <dbReference type="Proteomes" id="UP000572817"/>
    </source>
</evidence>
<reference evidence="1 3" key="1">
    <citation type="submission" date="2020-04" db="EMBL/GenBank/DDBJ databases">
        <title>Genome Assembly and Annotation of Botryosphaeria dothidea sdau 11-99, a Latent Pathogen of Apple Fruit Ring Rot in China.</title>
        <authorList>
            <person name="Yu C."/>
            <person name="Diao Y."/>
            <person name="Lu Q."/>
            <person name="Zhao J."/>
            <person name="Cui S."/>
            <person name="Peng C."/>
            <person name="He B."/>
            <person name="Liu H."/>
        </authorList>
    </citation>
    <scope>NUCLEOTIDE SEQUENCE [LARGE SCALE GENOMIC DNA]</scope>
    <source>
        <strain evidence="1">Sdau11-99</strain>
        <strain evidence="3">sdau11-99</strain>
    </source>
</reference>
<protein>
    <submittedName>
        <fullName evidence="1">CBS domain-containing protein</fullName>
    </submittedName>
</protein>
<accession>A0A8H4IGT1</accession>
<name>A0A8H4IGT1_9PEZI</name>
<dbReference type="Proteomes" id="UP000572817">
    <property type="component" value="Unassembled WGS sequence"/>
</dbReference>
<dbReference type="AlphaFoldDB" id="A0A8H4IGT1"/>
<evidence type="ECO:0000313" key="1">
    <source>
        <dbReference type="EMBL" id="KAF4300965.1"/>
    </source>
</evidence>